<dbReference type="InterPro" id="IPR041698">
    <property type="entry name" value="Methyltransf_25"/>
</dbReference>
<dbReference type="InterPro" id="IPR016718">
    <property type="entry name" value="rRNA_m1G-MeTrfase_A_prd"/>
</dbReference>
<keyword evidence="4" id="KW-1185">Reference proteome</keyword>
<name>A0ABT3SRQ1_9GAMM</name>
<dbReference type="InterPro" id="IPR048647">
    <property type="entry name" value="RlmA_N"/>
</dbReference>
<evidence type="ECO:0000259" key="1">
    <source>
        <dbReference type="Pfam" id="PF13649"/>
    </source>
</evidence>
<evidence type="ECO:0000313" key="3">
    <source>
        <dbReference type="EMBL" id="MCX2972651.1"/>
    </source>
</evidence>
<dbReference type="PIRSF" id="PIRSF018249">
    <property type="entry name" value="MyrA_prd"/>
    <property type="match status" value="1"/>
</dbReference>
<dbReference type="CDD" id="cd02440">
    <property type="entry name" value="AdoMet_MTases"/>
    <property type="match status" value="1"/>
</dbReference>
<dbReference type="PANTHER" id="PTHR43460">
    <property type="entry name" value="METHYLTRANSFERASE"/>
    <property type="match status" value="1"/>
</dbReference>
<dbReference type="InterPro" id="IPR029063">
    <property type="entry name" value="SAM-dependent_MTases_sf"/>
</dbReference>
<sequence>MCETGHCFDCAREGYVNLLPASHKRSKDPGDNREMIDARHRVHQARLYHPLAEKIGIIMKALIGQNALVLDLGCGEGYYSSVLHQVAGKLRVHGVDVSKPAIRIAARSCPNAHFAVASSFDVPLASRSVDAAFSVFAPTGAAELARLVRPGGYFLDVSPAPSHLWELRELLYDNPRAHEQVVRELPSFEQASSEAVEFILELTAEQLRDLVAMTPYAYGGQRENKGQLARLDALELQVAFSLYLYRRLPS</sequence>
<keyword evidence="3" id="KW-0808">Transferase</keyword>
<organism evidence="3 4">
    <name type="scientific">Candidatus Seongchinamella marina</name>
    <dbReference type="NCBI Taxonomy" id="2518990"/>
    <lineage>
        <taxon>Bacteria</taxon>
        <taxon>Pseudomonadati</taxon>
        <taxon>Pseudomonadota</taxon>
        <taxon>Gammaproteobacteria</taxon>
        <taxon>Cellvibrionales</taxon>
        <taxon>Halieaceae</taxon>
        <taxon>Seongchinamella</taxon>
    </lineage>
</organism>
<dbReference type="Gene3D" id="3.40.50.150">
    <property type="entry name" value="Vaccinia Virus protein VP39"/>
    <property type="match status" value="1"/>
</dbReference>
<dbReference type="Pfam" id="PF21302">
    <property type="entry name" value="Zn_ribbon_RlmA"/>
    <property type="match status" value="1"/>
</dbReference>
<proteinExistence type="predicted"/>
<protein>
    <submittedName>
        <fullName evidence="3">Methyltransferase domain-containing protein</fullName>
    </submittedName>
</protein>
<feature type="domain" description="Methyltransferase" evidence="1">
    <location>
        <begin position="69"/>
        <end position="152"/>
    </location>
</feature>
<gene>
    <name evidence="3" type="ORF">EYC87_03495</name>
</gene>
<reference evidence="3" key="1">
    <citation type="submission" date="2019-02" db="EMBL/GenBank/DDBJ databases">
        <authorList>
            <person name="Li S.-H."/>
        </authorList>
    </citation>
    <scope>NUCLEOTIDE SEQUENCE</scope>
    <source>
        <strain evidence="3">IMCC8485</strain>
    </source>
</reference>
<comment type="caution">
    <text evidence="3">The sequence shown here is derived from an EMBL/GenBank/DDBJ whole genome shotgun (WGS) entry which is preliminary data.</text>
</comment>
<keyword evidence="3" id="KW-0489">Methyltransferase</keyword>
<dbReference type="SUPFAM" id="SSF53335">
    <property type="entry name" value="S-adenosyl-L-methionine-dependent methyltransferases"/>
    <property type="match status" value="1"/>
</dbReference>
<dbReference type="EMBL" id="SHNP01000001">
    <property type="protein sequence ID" value="MCX2972651.1"/>
    <property type="molecule type" value="Genomic_DNA"/>
</dbReference>
<dbReference type="Pfam" id="PF13649">
    <property type="entry name" value="Methyltransf_25"/>
    <property type="match status" value="1"/>
</dbReference>
<dbReference type="Proteomes" id="UP001143307">
    <property type="component" value="Unassembled WGS sequence"/>
</dbReference>
<evidence type="ECO:0000313" key="4">
    <source>
        <dbReference type="Proteomes" id="UP001143307"/>
    </source>
</evidence>
<dbReference type="PANTHER" id="PTHR43460:SF1">
    <property type="entry name" value="METHYLTRANSFERASE TYPE 11 DOMAIN-CONTAINING PROTEIN"/>
    <property type="match status" value="1"/>
</dbReference>
<dbReference type="GO" id="GO:0008168">
    <property type="term" value="F:methyltransferase activity"/>
    <property type="evidence" value="ECO:0007669"/>
    <property type="project" value="UniProtKB-KW"/>
</dbReference>
<dbReference type="InterPro" id="IPR052939">
    <property type="entry name" value="23S_rRNA_MeTrnsfrase_RlmA"/>
</dbReference>
<feature type="domain" description="23S rRNA (guanine(745)-N(1))-methyltransferase N-terminal" evidence="2">
    <location>
        <begin position="2"/>
        <end position="27"/>
    </location>
</feature>
<accession>A0ABT3SRQ1</accession>
<evidence type="ECO:0000259" key="2">
    <source>
        <dbReference type="Pfam" id="PF21302"/>
    </source>
</evidence>
<dbReference type="GO" id="GO:0032259">
    <property type="term" value="P:methylation"/>
    <property type="evidence" value="ECO:0007669"/>
    <property type="project" value="UniProtKB-KW"/>
</dbReference>